<protein>
    <recommendedName>
        <fullName evidence="2">Mut7-C RNAse domain-containing protein</fullName>
    </recommendedName>
</protein>
<dbReference type="InterPro" id="IPR002782">
    <property type="entry name" value="Mut7-C_RNAse_dom"/>
</dbReference>
<feature type="compositionally biased region" description="Basic and acidic residues" evidence="1">
    <location>
        <begin position="56"/>
        <end position="66"/>
    </location>
</feature>
<evidence type="ECO:0000256" key="1">
    <source>
        <dbReference type="SAM" id="MobiDB-lite"/>
    </source>
</evidence>
<dbReference type="InterPro" id="IPR052408">
    <property type="entry name" value="Exonuclease_MUT-7-like"/>
</dbReference>
<name>A0A2G9SIM9_AQUCT</name>
<keyword evidence="4" id="KW-1185">Reference proteome</keyword>
<evidence type="ECO:0000313" key="4">
    <source>
        <dbReference type="Proteomes" id="UP000228934"/>
    </source>
</evidence>
<dbReference type="PANTHER" id="PTHR47765:SF2">
    <property type="entry name" value="EXONUCLEASE MUT-7 HOMOLOG"/>
    <property type="match status" value="1"/>
</dbReference>
<gene>
    <name evidence="3" type="ORF">AB205_0120110</name>
</gene>
<sequence length="176" mass="19873">HLAADAYCLLEVFEALLNSPEKFGLKPDFQKLPKGKPKPQPKMDRSPQKTPASPKQKLETRTDETRSNPSNKPLSPREFSVICDNMLQGLGRYLRCLGVDVLMLDNDDDHRRAAEIAREDGRVILTCGLPYQTLRSQIGEGRCFSVDCSEKARQQAIKVLKHFNVRVSLSDVFSRC</sequence>
<evidence type="ECO:0000313" key="3">
    <source>
        <dbReference type="EMBL" id="PIO39978.1"/>
    </source>
</evidence>
<accession>A0A2G9SIM9</accession>
<dbReference type="AlphaFoldDB" id="A0A2G9SIM9"/>
<feature type="non-terminal residue" evidence="3">
    <location>
        <position position="1"/>
    </location>
</feature>
<organism evidence="3 4">
    <name type="scientific">Aquarana catesbeiana</name>
    <name type="common">American bullfrog</name>
    <name type="synonym">Rana catesbeiana</name>
    <dbReference type="NCBI Taxonomy" id="8400"/>
    <lineage>
        <taxon>Eukaryota</taxon>
        <taxon>Metazoa</taxon>
        <taxon>Chordata</taxon>
        <taxon>Craniata</taxon>
        <taxon>Vertebrata</taxon>
        <taxon>Euteleostomi</taxon>
        <taxon>Amphibia</taxon>
        <taxon>Batrachia</taxon>
        <taxon>Anura</taxon>
        <taxon>Neobatrachia</taxon>
        <taxon>Ranoidea</taxon>
        <taxon>Ranidae</taxon>
        <taxon>Aquarana</taxon>
    </lineage>
</organism>
<reference evidence="4" key="1">
    <citation type="journal article" date="2017" name="Nat. Commun.">
        <title>The North American bullfrog draft genome provides insight into hormonal regulation of long noncoding RNA.</title>
        <authorList>
            <person name="Hammond S.A."/>
            <person name="Warren R.L."/>
            <person name="Vandervalk B.P."/>
            <person name="Kucuk E."/>
            <person name="Khan H."/>
            <person name="Gibb E.A."/>
            <person name="Pandoh P."/>
            <person name="Kirk H."/>
            <person name="Zhao Y."/>
            <person name="Jones M."/>
            <person name="Mungall A.J."/>
            <person name="Coope R."/>
            <person name="Pleasance S."/>
            <person name="Moore R.A."/>
            <person name="Holt R.A."/>
            <person name="Round J.M."/>
            <person name="Ohora S."/>
            <person name="Walle B.V."/>
            <person name="Veldhoen N."/>
            <person name="Helbing C.C."/>
            <person name="Birol I."/>
        </authorList>
    </citation>
    <scope>NUCLEOTIDE SEQUENCE [LARGE SCALE GENOMIC DNA]</scope>
</reference>
<dbReference type="Proteomes" id="UP000228934">
    <property type="component" value="Unassembled WGS sequence"/>
</dbReference>
<dbReference type="EMBL" id="KV925031">
    <property type="protein sequence ID" value="PIO39978.1"/>
    <property type="molecule type" value="Genomic_DNA"/>
</dbReference>
<proteinExistence type="predicted"/>
<feature type="domain" description="Mut7-C RNAse" evidence="2">
    <location>
        <begin position="82"/>
        <end position="176"/>
    </location>
</feature>
<dbReference type="OrthoDB" id="18193at2759"/>
<feature type="non-terminal residue" evidence="3">
    <location>
        <position position="176"/>
    </location>
</feature>
<dbReference type="PANTHER" id="PTHR47765">
    <property type="entry name" value="3'-5' EXONUCLEASE DOMAIN-CONTAINING PROTEIN"/>
    <property type="match status" value="1"/>
</dbReference>
<evidence type="ECO:0000259" key="2">
    <source>
        <dbReference type="Pfam" id="PF01927"/>
    </source>
</evidence>
<feature type="region of interest" description="Disordered" evidence="1">
    <location>
        <begin position="23"/>
        <end position="75"/>
    </location>
</feature>
<dbReference type="Pfam" id="PF01927">
    <property type="entry name" value="Mut7-C"/>
    <property type="match status" value="1"/>
</dbReference>